<organism evidence="1 2">
    <name type="scientific">Dreissena polymorpha</name>
    <name type="common">Zebra mussel</name>
    <name type="synonym">Mytilus polymorpha</name>
    <dbReference type="NCBI Taxonomy" id="45954"/>
    <lineage>
        <taxon>Eukaryota</taxon>
        <taxon>Metazoa</taxon>
        <taxon>Spiralia</taxon>
        <taxon>Lophotrochozoa</taxon>
        <taxon>Mollusca</taxon>
        <taxon>Bivalvia</taxon>
        <taxon>Autobranchia</taxon>
        <taxon>Heteroconchia</taxon>
        <taxon>Euheterodonta</taxon>
        <taxon>Imparidentia</taxon>
        <taxon>Neoheterodontei</taxon>
        <taxon>Myida</taxon>
        <taxon>Dreissenoidea</taxon>
        <taxon>Dreissenidae</taxon>
        <taxon>Dreissena</taxon>
    </lineage>
</organism>
<keyword evidence="2" id="KW-1185">Reference proteome</keyword>
<name>A0A9D4L433_DREPO</name>
<comment type="caution">
    <text evidence="1">The sequence shown here is derived from an EMBL/GenBank/DDBJ whole genome shotgun (WGS) entry which is preliminary data.</text>
</comment>
<evidence type="ECO:0000313" key="2">
    <source>
        <dbReference type="Proteomes" id="UP000828390"/>
    </source>
</evidence>
<protein>
    <submittedName>
        <fullName evidence="1">Uncharacterized protein</fullName>
    </submittedName>
</protein>
<dbReference type="EMBL" id="JAIWYP010000003">
    <property type="protein sequence ID" value="KAH3850974.1"/>
    <property type="molecule type" value="Genomic_DNA"/>
</dbReference>
<dbReference type="AlphaFoldDB" id="A0A9D4L433"/>
<sequence length="86" mass="9841">MAGDGGFVTMQFRHTDFMKEDSGGFVTLIYLTWNSYNNKDEYNIYSGGYFEPGTARLYLAPNVFCGPERRKAARGKRRSRGRVVED</sequence>
<reference evidence="1" key="2">
    <citation type="submission" date="2020-11" db="EMBL/GenBank/DDBJ databases">
        <authorList>
            <person name="McCartney M.A."/>
            <person name="Auch B."/>
            <person name="Kono T."/>
            <person name="Mallez S."/>
            <person name="Becker A."/>
            <person name="Gohl D.M."/>
            <person name="Silverstein K.A.T."/>
            <person name="Koren S."/>
            <person name="Bechman K.B."/>
            <person name="Herman A."/>
            <person name="Abrahante J.E."/>
            <person name="Garbe J."/>
        </authorList>
    </citation>
    <scope>NUCLEOTIDE SEQUENCE</scope>
    <source>
        <strain evidence="1">Duluth1</strain>
        <tissue evidence="1">Whole animal</tissue>
    </source>
</reference>
<proteinExistence type="predicted"/>
<accession>A0A9D4L433</accession>
<reference evidence="1" key="1">
    <citation type="journal article" date="2019" name="bioRxiv">
        <title>The Genome of the Zebra Mussel, Dreissena polymorpha: A Resource for Invasive Species Research.</title>
        <authorList>
            <person name="McCartney M.A."/>
            <person name="Auch B."/>
            <person name="Kono T."/>
            <person name="Mallez S."/>
            <person name="Zhang Y."/>
            <person name="Obille A."/>
            <person name="Becker A."/>
            <person name="Abrahante J.E."/>
            <person name="Garbe J."/>
            <person name="Badalamenti J.P."/>
            <person name="Herman A."/>
            <person name="Mangelson H."/>
            <person name="Liachko I."/>
            <person name="Sullivan S."/>
            <person name="Sone E.D."/>
            <person name="Koren S."/>
            <person name="Silverstein K.A.T."/>
            <person name="Beckman K.B."/>
            <person name="Gohl D.M."/>
        </authorList>
    </citation>
    <scope>NUCLEOTIDE SEQUENCE</scope>
    <source>
        <strain evidence="1">Duluth1</strain>
        <tissue evidence="1">Whole animal</tissue>
    </source>
</reference>
<evidence type="ECO:0000313" key="1">
    <source>
        <dbReference type="EMBL" id="KAH3850974.1"/>
    </source>
</evidence>
<gene>
    <name evidence="1" type="ORF">DPMN_093450</name>
</gene>
<dbReference type="Proteomes" id="UP000828390">
    <property type="component" value="Unassembled WGS sequence"/>
</dbReference>